<proteinExistence type="inferred from homology"/>
<evidence type="ECO:0000256" key="2">
    <source>
        <dbReference type="ARBA" id="ARBA00022980"/>
    </source>
</evidence>
<dbReference type="InterPro" id="IPR000456">
    <property type="entry name" value="Ribosomal_bL17"/>
</dbReference>
<dbReference type="Pfam" id="PF01196">
    <property type="entry name" value="Ribosomal_L17"/>
    <property type="match status" value="1"/>
</dbReference>
<dbReference type="GO" id="GO:0022625">
    <property type="term" value="C:cytosolic large ribosomal subunit"/>
    <property type="evidence" value="ECO:0007669"/>
    <property type="project" value="TreeGrafter"/>
</dbReference>
<dbReference type="GO" id="GO:0002181">
    <property type="term" value="P:cytoplasmic translation"/>
    <property type="evidence" value="ECO:0007669"/>
    <property type="project" value="TreeGrafter"/>
</dbReference>
<protein>
    <submittedName>
        <fullName evidence="6">Uncharacterized protein</fullName>
    </submittedName>
</protein>
<dbReference type="Proteomes" id="UP000322667">
    <property type="component" value="Chromosome D11"/>
</dbReference>
<dbReference type="InterPro" id="IPR022666">
    <property type="entry name" value="Ribosomal_uL2_RNA-bd_dom"/>
</dbReference>
<dbReference type="GO" id="GO:0003723">
    <property type="term" value="F:RNA binding"/>
    <property type="evidence" value="ECO:0007669"/>
    <property type="project" value="TreeGrafter"/>
</dbReference>
<feature type="domain" description="Large ribosomal subunit protein uL2 C-terminal" evidence="4">
    <location>
        <begin position="91"/>
        <end position="190"/>
    </location>
</feature>
<keyword evidence="3" id="KW-0687">Ribonucleoprotein</keyword>
<dbReference type="SMART" id="SM01383">
    <property type="entry name" value="Ribosomal_L2"/>
    <property type="match status" value="1"/>
</dbReference>
<keyword evidence="2" id="KW-0689">Ribosomal protein</keyword>
<comment type="similarity">
    <text evidence="1">Belongs to the universal ribosomal protein uL2 family.</text>
</comment>
<dbReference type="InterPro" id="IPR008991">
    <property type="entry name" value="Translation_prot_SH3-like_sf"/>
</dbReference>
<sequence>MGKCKGAGSVFKAHTHHRKGLARFRSLNFGERNGYLKGIVTDVIHDPGRGAPLARVAFRHPFRYKNQKELFVIAEGMYTGQFVYCGKKATLMVENVLPLKSIPKGVVVCNVEHHVGDRGVFARASRDYAIVISHNPDNDTTRTMVSQLVKHERIEITVAKAKEIRRLADNTVQLGKEKVRRTPATASEYDEDVSTVAKSAILDICFLIVRIFLTL</sequence>
<name>A0A5D2ISJ4_GOSTO</name>
<dbReference type="PANTHER" id="PTHR13691">
    <property type="entry name" value="RIBOSOMAL PROTEIN L2"/>
    <property type="match status" value="1"/>
</dbReference>
<evidence type="ECO:0000256" key="1">
    <source>
        <dbReference type="ARBA" id="ARBA00005636"/>
    </source>
</evidence>
<dbReference type="SUPFAM" id="SSF50249">
    <property type="entry name" value="Nucleic acid-binding proteins"/>
    <property type="match status" value="1"/>
</dbReference>
<dbReference type="AlphaFoldDB" id="A0A5D2ISJ4"/>
<dbReference type="InterPro" id="IPR012340">
    <property type="entry name" value="NA-bd_OB-fold"/>
</dbReference>
<dbReference type="SMART" id="SM01382">
    <property type="entry name" value="Ribosomal_L2_C"/>
    <property type="match status" value="1"/>
</dbReference>
<dbReference type="InterPro" id="IPR002171">
    <property type="entry name" value="Ribosomal_uL2"/>
</dbReference>
<dbReference type="GO" id="GO:0003735">
    <property type="term" value="F:structural constituent of ribosome"/>
    <property type="evidence" value="ECO:0007669"/>
    <property type="project" value="InterPro"/>
</dbReference>
<evidence type="ECO:0000313" key="7">
    <source>
        <dbReference type="Proteomes" id="UP000322667"/>
    </source>
</evidence>
<organism evidence="6 7">
    <name type="scientific">Gossypium tomentosum</name>
    <name type="common">Hawaiian cotton</name>
    <name type="synonym">Gossypium sandvicense</name>
    <dbReference type="NCBI Taxonomy" id="34277"/>
    <lineage>
        <taxon>Eukaryota</taxon>
        <taxon>Viridiplantae</taxon>
        <taxon>Streptophyta</taxon>
        <taxon>Embryophyta</taxon>
        <taxon>Tracheophyta</taxon>
        <taxon>Spermatophyta</taxon>
        <taxon>Magnoliopsida</taxon>
        <taxon>eudicotyledons</taxon>
        <taxon>Gunneridae</taxon>
        <taxon>Pentapetalae</taxon>
        <taxon>rosids</taxon>
        <taxon>malvids</taxon>
        <taxon>Malvales</taxon>
        <taxon>Malvaceae</taxon>
        <taxon>Malvoideae</taxon>
        <taxon>Gossypium</taxon>
    </lineage>
</organism>
<feature type="domain" description="Large ribosomal subunit protein uL2 RNA-binding" evidence="5">
    <location>
        <begin position="6"/>
        <end position="85"/>
    </location>
</feature>
<dbReference type="FunFam" id="2.40.50.140:FF:000020">
    <property type="entry name" value="60S ribosomal protein L2"/>
    <property type="match status" value="1"/>
</dbReference>
<dbReference type="Gene3D" id="2.30.30.30">
    <property type="match status" value="1"/>
</dbReference>
<dbReference type="SUPFAM" id="SSF50104">
    <property type="entry name" value="Translation proteins SH3-like domain"/>
    <property type="match status" value="1"/>
</dbReference>
<gene>
    <name evidence="6" type="ORF">ES332_D11G221700v1</name>
</gene>
<evidence type="ECO:0000313" key="6">
    <source>
        <dbReference type="EMBL" id="TYH44823.1"/>
    </source>
</evidence>
<dbReference type="InterPro" id="IPR022669">
    <property type="entry name" value="Ribosomal_uL2_C"/>
</dbReference>
<reference evidence="6 7" key="1">
    <citation type="submission" date="2019-07" db="EMBL/GenBank/DDBJ databases">
        <title>WGS assembly of Gossypium tomentosum.</title>
        <authorList>
            <person name="Chen Z.J."/>
            <person name="Sreedasyam A."/>
            <person name="Ando A."/>
            <person name="Song Q."/>
            <person name="De L."/>
            <person name="Hulse-Kemp A."/>
            <person name="Ding M."/>
            <person name="Ye W."/>
            <person name="Kirkbride R."/>
            <person name="Jenkins J."/>
            <person name="Plott C."/>
            <person name="Lovell J."/>
            <person name="Lin Y.-M."/>
            <person name="Vaughn R."/>
            <person name="Liu B."/>
            <person name="Li W."/>
            <person name="Simpson S."/>
            <person name="Scheffler B."/>
            <person name="Saski C."/>
            <person name="Grover C."/>
            <person name="Hu G."/>
            <person name="Conover J."/>
            <person name="Carlson J."/>
            <person name="Shu S."/>
            <person name="Boston L."/>
            <person name="Williams M."/>
            <person name="Peterson D."/>
            <person name="Mcgee K."/>
            <person name="Jones D."/>
            <person name="Wendel J."/>
            <person name="Stelly D."/>
            <person name="Grimwood J."/>
            <person name="Schmutz J."/>
        </authorList>
    </citation>
    <scope>NUCLEOTIDE SEQUENCE [LARGE SCALE GENOMIC DNA]</scope>
    <source>
        <strain evidence="6">7179.01</strain>
    </source>
</reference>
<dbReference type="InterPro" id="IPR014722">
    <property type="entry name" value="Rib_uL2_dom2"/>
</dbReference>
<evidence type="ECO:0000256" key="3">
    <source>
        <dbReference type="ARBA" id="ARBA00023274"/>
    </source>
</evidence>
<evidence type="ECO:0000259" key="4">
    <source>
        <dbReference type="SMART" id="SM01382"/>
    </source>
</evidence>
<keyword evidence="7" id="KW-1185">Reference proteome</keyword>
<dbReference type="PANTHER" id="PTHR13691:SF16">
    <property type="entry name" value="LARGE RIBOSOMAL SUBUNIT PROTEIN UL2"/>
    <property type="match status" value="1"/>
</dbReference>
<dbReference type="EMBL" id="CM017633">
    <property type="protein sequence ID" value="TYH44823.1"/>
    <property type="molecule type" value="Genomic_DNA"/>
</dbReference>
<accession>A0A5D2ISJ4</accession>
<evidence type="ECO:0000259" key="5">
    <source>
        <dbReference type="SMART" id="SM01383"/>
    </source>
</evidence>
<dbReference type="Gene3D" id="2.40.50.140">
    <property type="entry name" value="Nucleic acid-binding proteins"/>
    <property type="match status" value="1"/>
</dbReference>
<dbReference type="Pfam" id="PF00181">
    <property type="entry name" value="Ribosomal_L2_N"/>
    <property type="match status" value="1"/>
</dbReference>